<keyword evidence="4 6" id="KW-0012">Acyltransferase</keyword>
<dbReference type="EMBL" id="CADEPI010000019">
    <property type="protein sequence ID" value="CAB3365265.1"/>
    <property type="molecule type" value="Genomic_DNA"/>
</dbReference>
<comment type="caution">
    <text evidence="8">The sequence shown here is derived from an EMBL/GenBank/DDBJ whole genome shotgun (WGS) entry which is preliminary data.</text>
</comment>
<dbReference type="OrthoDB" id="10039976at2759"/>
<protein>
    <recommendedName>
        <fullName evidence="6">Glucosamine 6-phosphate N-acetyltransferase</fullName>
        <ecNumber evidence="6">2.3.1.4</ecNumber>
    </recommendedName>
</protein>
<evidence type="ECO:0000256" key="2">
    <source>
        <dbReference type="ARBA" id="ARBA00006048"/>
    </source>
</evidence>
<evidence type="ECO:0000256" key="4">
    <source>
        <dbReference type="ARBA" id="ARBA00023315"/>
    </source>
</evidence>
<sequence>MSPHGNSMRSNSEEAEFLYEPSILKKLDFGKARTKFEPKISAAQPGAGLLVRPLSSDDYDKGFIQLLSQLTKGGDVSRQDFLDRFASMKRCANTYYVTVIEDTHLGRVIGSATLVVEQKFIRNCALRGKLEDVVVNDSYRGKQLGKLIISTISLLAEELGCYKISLDCKDQLVPFYTSLGYLREEGNANSMTIRLNEVVSAKL</sequence>
<comment type="catalytic activity">
    <reaction evidence="5 6">
        <text>D-glucosamine 6-phosphate + acetyl-CoA = N-acetyl-D-glucosamine 6-phosphate + CoA + H(+)</text>
        <dbReference type="Rhea" id="RHEA:10292"/>
        <dbReference type="ChEBI" id="CHEBI:15378"/>
        <dbReference type="ChEBI" id="CHEBI:57287"/>
        <dbReference type="ChEBI" id="CHEBI:57288"/>
        <dbReference type="ChEBI" id="CHEBI:57513"/>
        <dbReference type="ChEBI" id="CHEBI:58725"/>
        <dbReference type="EC" id="2.3.1.4"/>
    </reaction>
</comment>
<dbReference type="PROSITE" id="PS51186">
    <property type="entry name" value="GNAT"/>
    <property type="match status" value="1"/>
</dbReference>
<evidence type="ECO:0000313" key="8">
    <source>
        <dbReference type="EMBL" id="CAB3365265.1"/>
    </source>
</evidence>
<dbReference type="InterPro" id="IPR039143">
    <property type="entry name" value="GNPNAT1-like"/>
</dbReference>
<feature type="domain" description="N-acetyltransferase" evidence="7">
    <location>
        <begin position="49"/>
        <end position="203"/>
    </location>
</feature>
<dbReference type="InterPro" id="IPR000182">
    <property type="entry name" value="GNAT_dom"/>
</dbReference>
<reference evidence="8 9" key="1">
    <citation type="submission" date="2020-04" db="EMBL/GenBank/DDBJ databases">
        <authorList>
            <person name="Alioto T."/>
            <person name="Alioto T."/>
            <person name="Gomez Garrido J."/>
        </authorList>
    </citation>
    <scope>NUCLEOTIDE SEQUENCE [LARGE SCALE GENOMIC DNA]</scope>
</reference>
<dbReference type="CDD" id="cd04301">
    <property type="entry name" value="NAT_SF"/>
    <property type="match status" value="1"/>
</dbReference>
<dbReference type="InterPro" id="IPR016181">
    <property type="entry name" value="Acyl_CoA_acyltransferase"/>
</dbReference>
<comment type="similarity">
    <text evidence="2 6">Belongs to the acetyltransferase family. GNA1 subfamily.</text>
</comment>
<dbReference type="AlphaFoldDB" id="A0A8S1CB50"/>
<dbReference type="PANTHER" id="PTHR13355">
    <property type="entry name" value="GLUCOSAMINE 6-PHOSPHATE N-ACETYLTRANSFERASE"/>
    <property type="match status" value="1"/>
</dbReference>
<evidence type="ECO:0000256" key="5">
    <source>
        <dbReference type="ARBA" id="ARBA00048964"/>
    </source>
</evidence>
<dbReference type="FunFam" id="3.40.630.30:FF:000043">
    <property type="entry name" value="Glucosamine 6-phosphate N-acetyltransferase"/>
    <property type="match status" value="1"/>
</dbReference>
<dbReference type="GO" id="GO:0004343">
    <property type="term" value="F:glucosamine 6-phosphate N-acetyltransferase activity"/>
    <property type="evidence" value="ECO:0007669"/>
    <property type="project" value="UniProtKB-UniRule"/>
</dbReference>
<dbReference type="GO" id="GO:0006048">
    <property type="term" value="P:UDP-N-acetylglucosamine biosynthetic process"/>
    <property type="evidence" value="ECO:0007669"/>
    <property type="project" value="UniProtKB-UniRule"/>
</dbReference>
<dbReference type="SUPFAM" id="SSF55729">
    <property type="entry name" value="Acyl-CoA N-acyltransferases (Nat)"/>
    <property type="match status" value="1"/>
</dbReference>
<keyword evidence="3 6" id="KW-0808">Transferase</keyword>
<dbReference type="Pfam" id="PF00583">
    <property type="entry name" value="Acetyltransf_1"/>
    <property type="match status" value="1"/>
</dbReference>
<dbReference type="Gene3D" id="3.40.630.30">
    <property type="match status" value="1"/>
</dbReference>
<gene>
    <name evidence="8" type="ORF">CLODIP_2_CD06754</name>
</gene>
<dbReference type="EC" id="2.3.1.4" evidence="6"/>
<evidence type="ECO:0000256" key="6">
    <source>
        <dbReference type="RuleBase" id="RU365086"/>
    </source>
</evidence>
<dbReference type="PANTHER" id="PTHR13355:SF11">
    <property type="entry name" value="GLUCOSAMINE 6-PHOSPHATE N-ACETYLTRANSFERASE"/>
    <property type="match status" value="1"/>
</dbReference>
<comment type="pathway">
    <text evidence="1 6">Nucleotide-sugar biosynthesis; UDP-N-acetyl-alpha-D-glucosamine biosynthesis; N-acetyl-alpha-D-glucosamine 1-phosphate from alpha-D-glucosamine 6-phosphate (route I): step 1/2.</text>
</comment>
<evidence type="ECO:0000256" key="3">
    <source>
        <dbReference type="ARBA" id="ARBA00022679"/>
    </source>
</evidence>
<name>A0A8S1CB50_9INSE</name>
<evidence type="ECO:0000313" key="9">
    <source>
        <dbReference type="Proteomes" id="UP000494165"/>
    </source>
</evidence>
<evidence type="ECO:0000259" key="7">
    <source>
        <dbReference type="PROSITE" id="PS51186"/>
    </source>
</evidence>
<organism evidence="8 9">
    <name type="scientific">Cloeon dipterum</name>
    <dbReference type="NCBI Taxonomy" id="197152"/>
    <lineage>
        <taxon>Eukaryota</taxon>
        <taxon>Metazoa</taxon>
        <taxon>Ecdysozoa</taxon>
        <taxon>Arthropoda</taxon>
        <taxon>Hexapoda</taxon>
        <taxon>Insecta</taxon>
        <taxon>Pterygota</taxon>
        <taxon>Palaeoptera</taxon>
        <taxon>Ephemeroptera</taxon>
        <taxon>Pisciforma</taxon>
        <taxon>Baetidae</taxon>
        <taxon>Cloeon</taxon>
    </lineage>
</organism>
<dbReference type="Proteomes" id="UP000494165">
    <property type="component" value="Unassembled WGS sequence"/>
</dbReference>
<evidence type="ECO:0000256" key="1">
    <source>
        <dbReference type="ARBA" id="ARBA00004832"/>
    </source>
</evidence>
<keyword evidence="9" id="KW-1185">Reference proteome</keyword>
<accession>A0A8S1CB50</accession>
<proteinExistence type="inferred from homology"/>